<proteinExistence type="predicted"/>
<dbReference type="PRINTS" id="PR00038">
    <property type="entry name" value="HTHLUXR"/>
</dbReference>
<keyword evidence="3" id="KW-0804">Transcription</keyword>
<accession>I4C222</accession>
<dbReference type="AlphaFoldDB" id="I4C222"/>
<dbReference type="InterPro" id="IPR016032">
    <property type="entry name" value="Sig_transdc_resp-reg_C-effctor"/>
</dbReference>
<dbReference type="PROSITE" id="PS50043">
    <property type="entry name" value="HTH_LUXR_2"/>
    <property type="match status" value="1"/>
</dbReference>
<dbReference type="Proteomes" id="UP000006055">
    <property type="component" value="Chromosome"/>
</dbReference>
<evidence type="ECO:0000259" key="5">
    <source>
        <dbReference type="PROSITE" id="PS50043"/>
    </source>
</evidence>
<dbReference type="STRING" id="706587.Desti_0892"/>
<dbReference type="GO" id="GO:0006355">
    <property type="term" value="P:regulation of DNA-templated transcription"/>
    <property type="evidence" value="ECO:0007669"/>
    <property type="project" value="InterPro"/>
</dbReference>
<dbReference type="GO" id="GO:0003677">
    <property type="term" value="F:DNA binding"/>
    <property type="evidence" value="ECO:0007669"/>
    <property type="project" value="UniProtKB-KW"/>
</dbReference>
<evidence type="ECO:0000256" key="4">
    <source>
        <dbReference type="SAM" id="Coils"/>
    </source>
</evidence>
<protein>
    <submittedName>
        <fullName evidence="6">Response regulator containing a CheY-like receiver domain and an HTH DNA-binding domain</fullName>
    </submittedName>
</protein>
<dbReference type="Gene3D" id="3.30.450.20">
    <property type="entry name" value="PAS domain"/>
    <property type="match status" value="1"/>
</dbReference>
<dbReference type="PANTHER" id="PTHR44688:SF16">
    <property type="entry name" value="DNA-BINDING TRANSCRIPTIONAL ACTIVATOR DEVR_DOSR"/>
    <property type="match status" value="1"/>
</dbReference>
<dbReference type="HOGENOM" id="CLU_979084_0_0_7"/>
<dbReference type="CDD" id="cd06170">
    <property type="entry name" value="LuxR_C_like"/>
    <property type="match status" value="1"/>
</dbReference>
<keyword evidence="1" id="KW-0805">Transcription regulation</keyword>
<dbReference type="eggNOG" id="COG2197">
    <property type="taxonomic scope" value="Bacteria"/>
</dbReference>
<dbReference type="EMBL" id="CP003360">
    <property type="protein sequence ID" value="AFM23613.1"/>
    <property type="molecule type" value="Genomic_DNA"/>
</dbReference>
<evidence type="ECO:0000256" key="1">
    <source>
        <dbReference type="ARBA" id="ARBA00023015"/>
    </source>
</evidence>
<evidence type="ECO:0000313" key="7">
    <source>
        <dbReference type="Proteomes" id="UP000006055"/>
    </source>
</evidence>
<dbReference type="PANTHER" id="PTHR44688">
    <property type="entry name" value="DNA-BINDING TRANSCRIPTIONAL ACTIVATOR DEVR_DOSR"/>
    <property type="match status" value="1"/>
</dbReference>
<dbReference type="InterPro" id="IPR000792">
    <property type="entry name" value="Tscrpt_reg_LuxR_C"/>
</dbReference>
<reference evidence="7" key="1">
    <citation type="submission" date="2012-06" db="EMBL/GenBank/DDBJ databases">
        <title>Complete sequence of chromosome of Desulfomonile tiedjei DSM 6799.</title>
        <authorList>
            <person name="Lucas S."/>
            <person name="Copeland A."/>
            <person name="Lapidus A."/>
            <person name="Glavina del Rio T."/>
            <person name="Dalin E."/>
            <person name="Tice H."/>
            <person name="Bruce D."/>
            <person name="Goodwin L."/>
            <person name="Pitluck S."/>
            <person name="Peters L."/>
            <person name="Ovchinnikova G."/>
            <person name="Zeytun A."/>
            <person name="Lu M."/>
            <person name="Kyrpides N."/>
            <person name="Mavromatis K."/>
            <person name="Ivanova N."/>
            <person name="Brettin T."/>
            <person name="Detter J.C."/>
            <person name="Han C."/>
            <person name="Larimer F."/>
            <person name="Land M."/>
            <person name="Hauser L."/>
            <person name="Markowitz V."/>
            <person name="Cheng J.-F."/>
            <person name="Hugenholtz P."/>
            <person name="Woyke T."/>
            <person name="Wu D."/>
            <person name="Spring S."/>
            <person name="Schroeder M."/>
            <person name="Brambilla E."/>
            <person name="Klenk H.-P."/>
            <person name="Eisen J.A."/>
        </authorList>
    </citation>
    <scope>NUCLEOTIDE SEQUENCE [LARGE SCALE GENOMIC DNA]</scope>
    <source>
        <strain evidence="7">ATCC 49306 / DSM 6799 / DCB-1</strain>
    </source>
</reference>
<dbReference type="SUPFAM" id="SSF46894">
    <property type="entry name" value="C-terminal effector domain of the bipartite response regulators"/>
    <property type="match status" value="1"/>
</dbReference>
<evidence type="ECO:0000256" key="3">
    <source>
        <dbReference type="ARBA" id="ARBA00023163"/>
    </source>
</evidence>
<keyword evidence="7" id="KW-1185">Reference proteome</keyword>
<dbReference type="SMART" id="SM00421">
    <property type="entry name" value="HTH_LUXR"/>
    <property type="match status" value="1"/>
</dbReference>
<feature type="coiled-coil region" evidence="4">
    <location>
        <begin position="151"/>
        <end position="189"/>
    </location>
</feature>
<evidence type="ECO:0000313" key="6">
    <source>
        <dbReference type="EMBL" id="AFM23613.1"/>
    </source>
</evidence>
<dbReference type="OrthoDB" id="5429992at2"/>
<keyword evidence="4" id="KW-0175">Coiled coil</keyword>
<feature type="domain" description="HTH luxR-type" evidence="5">
    <location>
        <begin position="236"/>
        <end position="301"/>
    </location>
</feature>
<organism evidence="6 7">
    <name type="scientific">Desulfomonile tiedjei (strain ATCC 49306 / DSM 6799 / DCB-1)</name>
    <dbReference type="NCBI Taxonomy" id="706587"/>
    <lineage>
        <taxon>Bacteria</taxon>
        <taxon>Pseudomonadati</taxon>
        <taxon>Thermodesulfobacteriota</taxon>
        <taxon>Desulfomonilia</taxon>
        <taxon>Desulfomonilales</taxon>
        <taxon>Desulfomonilaceae</taxon>
        <taxon>Desulfomonile</taxon>
    </lineage>
</organism>
<keyword evidence="2 6" id="KW-0238">DNA-binding</keyword>
<dbReference type="KEGG" id="dti:Desti_0892"/>
<dbReference type="Gene3D" id="1.10.10.10">
    <property type="entry name" value="Winged helix-like DNA-binding domain superfamily/Winged helix DNA-binding domain"/>
    <property type="match status" value="1"/>
</dbReference>
<name>I4C222_DESTA</name>
<dbReference type="RefSeq" id="WP_014808769.1">
    <property type="nucleotide sequence ID" value="NC_018025.1"/>
</dbReference>
<dbReference type="InterPro" id="IPR036388">
    <property type="entry name" value="WH-like_DNA-bd_sf"/>
</dbReference>
<dbReference type="Pfam" id="PF00196">
    <property type="entry name" value="GerE"/>
    <property type="match status" value="1"/>
</dbReference>
<evidence type="ECO:0000256" key="2">
    <source>
        <dbReference type="ARBA" id="ARBA00023125"/>
    </source>
</evidence>
<sequence>MLRSVCDSDAAGNSLDRENVLRDVASTLLDCLSTNSAILDDKGTICITNRAWRIFGQRKNVRHPEALGINYFEVTDSARGYSSEKAEEAAYGIRSVLQRQAEEFIIDYPCHEVDHERWCRMRAAPLEGFGTLRVVLSHEDITAEMYASAALADLQRELATQKANLETVNTALNVILKRREDDKKELENNVLSNIRELVNPYLEKLRKTNLDSTQREYLAIIQANIEGVTAPFAHHLSSKAFNFSSREISVANLILEGRGTKEIADILCISANAVEFHRKGIRRKLGIRNKKVNLRTRLLSLEPNCLYQQFHAWNNHRNSVED</sequence>
<gene>
    <name evidence="6" type="ordered locus">Desti_0892</name>
</gene>